<dbReference type="CDD" id="cd03429">
    <property type="entry name" value="NUDIX_NADH_pyrophosphatase_Nudt13"/>
    <property type="match status" value="1"/>
</dbReference>
<dbReference type="Gene3D" id="3.90.79.20">
    <property type="match status" value="1"/>
</dbReference>
<evidence type="ECO:0000256" key="7">
    <source>
        <dbReference type="ARBA" id="ARBA00022842"/>
    </source>
</evidence>
<dbReference type="EMBL" id="BFBR01000002">
    <property type="protein sequence ID" value="GBF57201.1"/>
    <property type="molecule type" value="Genomic_DNA"/>
</dbReference>
<keyword evidence="5" id="KW-0479">Metal-binding</keyword>
<dbReference type="PROSITE" id="PS00893">
    <property type="entry name" value="NUDIX_BOX"/>
    <property type="match status" value="1"/>
</dbReference>
<evidence type="ECO:0000256" key="5">
    <source>
        <dbReference type="ARBA" id="ARBA00022723"/>
    </source>
</evidence>
<dbReference type="InterPro" id="IPR000086">
    <property type="entry name" value="NUDIX_hydrolase_dom"/>
</dbReference>
<dbReference type="InterPro" id="IPR015376">
    <property type="entry name" value="Znr_NADH_PPase"/>
</dbReference>
<evidence type="ECO:0000259" key="10">
    <source>
        <dbReference type="PROSITE" id="PS51462"/>
    </source>
</evidence>
<dbReference type="InterPro" id="IPR015375">
    <property type="entry name" value="NADH_PPase-like_N"/>
</dbReference>
<sequence length="318" mass="34322">MSVHSAPMPFTGYPLDRASALRRDIAAIEALANHPDSDLILIQEGKPVLSTAPSADGSRSLLRLACASRGGFLPRSSPPPILMGLDSQGRATFATSLPARFDWQDSPIQGLGETEDLRAAASILNLTDLAVAGTAKSLLDWHARHGFCANCGHETQAAESGWKRVCPDCKTEHFPRTDPVAIMLAVKGDHCLLGRGIGFRSGYISALAGFIEPGETIEEGCARELNEEAGVRMTKARIVANQPWPFPSQLMIGLIAEVESYDLTIDPHEISQAMWFSRDEARALLSEQGCTRDGAILRAPPPIAIAHHLIKLWVEEGC</sequence>
<dbReference type="AlphaFoldDB" id="A0A2P2E818"/>
<keyword evidence="8" id="KW-0520">NAD</keyword>
<dbReference type="GO" id="GO:0046872">
    <property type="term" value="F:metal ion binding"/>
    <property type="evidence" value="ECO:0007669"/>
    <property type="project" value="UniProtKB-KW"/>
</dbReference>
<comment type="similarity">
    <text evidence="3">Belongs to the Nudix hydrolase family. NudC subfamily.</text>
</comment>
<accession>A0A2P2E818</accession>
<dbReference type="Pfam" id="PF00293">
    <property type="entry name" value="NUDIX"/>
    <property type="match status" value="1"/>
</dbReference>
<dbReference type="GO" id="GO:0006742">
    <property type="term" value="P:NADP+ catabolic process"/>
    <property type="evidence" value="ECO:0007669"/>
    <property type="project" value="TreeGrafter"/>
</dbReference>
<protein>
    <recommendedName>
        <fullName evidence="4">NAD(+) diphosphatase</fullName>
        <ecNumber evidence="4">3.6.1.22</ecNumber>
    </recommendedName>
</protein>
<dbReference type="Pfam" id="PF09297">
    <property type="entry name" value="Zn_ribbon_NUD"/>
    <property type="match status" value="1"/>
</dbReference>
<keyword evidence="7" id="KW-0460">Magnesium</keyword>
<dbReference type="InterPro" id="IPR015797">
    <property type="entry name" value="NUDIX_hydrolase-like_dom_sf"/>
</dbReference>
<evidence type="ECO:0000256" key="3">
    <source>
        <dbReference type="ARBA" id="ARBA00009595"/>
    </source>
</evidence>
<dbReference type="EC" id="3.6.1.22" evidence="4"/>
<dbReference type="GO" id="GO:0110153">
    <property type="term" value="F:RNA NAD-cap (NMN-forming) hydrolase activity"/>
    <property type="evidence" value="ECO:0007669"/>
    <property type="project" value="RHEA"/>
</dbReference>
<dbReference type="PANTHER" id="PTHR42904">
    <property type="entry name" value="NUDIX HYDROLASE, NUDC SUBFAMILY"/>
    <property type="match status" value="1"/>
</dbReference>
<name>A0A2P2E818_9PROT</name>
<evidence type="ECO:0000313" key="12">
    <source>
        <dbReference type="Proteomes" id="UP000245086"/>
    </source>
</evidence>
<dbReference type="Proteomes" id="UP000245086">
    <property type="component" value="Unassembled WGS sequence"/>
</dbReference>
<dbReference type="Pfam" id="PF09296">
    <property type="entry name" value="NUDIX-like"/>
    <property type="match status" value="1"/>
</dbReference>
<comment type="cofactor">
    <cofactor evidence="2">
        <name>Zn(2+)</name>
        <dbReference type="ChEBI" id="CHEBI:29105"/>
    </cofactor>
</comment>
<comment type="caution">
    <text evidence="11">The sequence shown here is derived from an EMBL/GenBank/DDBJ whole genome shotgun (WGS) entry which is preliminary data.</text>
</comment>
<evidence type="ECO:0000256" key="4">
    <source>
        <dbReference type="ARBA" id="ARBA00012381"/>
    </source>
</evidence>
<proteinExistence type="inferred from homology"/>
<dbReference type="NCBIfam" id="NF001299">
    <property type="entry name" value="PRK00241.1"/>
    <property type="match status" value="1"/>
</dbReference>
<dbReference type="GO" id="GO:0005829">
    <property type="term" value="C:cytosol"/>
    <property type="evidence" value="ECO:0007669"/>
    <property type="project" value="TreeGrafter"/>
</dbReference>
<dbReference type="InterPro" id="IPR049734">
    <property type="entry name" value="NudC-like_C"/>
</dbReference>
<dbReference type="GO" id="GO:0035529">
    <property type="term" value="F:NADH pyrophosphatase activity"/>
    <property type="evidence" value="ECO:0007669"/>
    <property type="project" value="TreeGrafter"/>
</dbReference>
<dbReference type="GO" id="GO:0019677">
    <property type="term" value="P:NAD+ catabolic process"/>
    <property type="evidence" value="ECO:0007669"/>
    <property type="project" value="TreeGrafter"/>
</dbReference>
<evidence type="ECO:0000256" key="6">
    <source>
        <dbReference type="ARBA" id="ARBA00022801"/>
    </source>
</evidence>
<feature type="domain" description="Nudix hydrolase" evidence="10">
    <location>
        <begin position="175"/>
        <end position="304"/>
    </location>
</feature>
<evidence type="ECO:0000313" key="11">
    <source>
        <dbReference type="EMBL" id="GBF57201.1"/>
    </source>
</evidence>
<reference evidence="11 12" key="1">
    <citation type="journal article" date="2018" name="Genome Announc.">
        <title>Draft Genome Sequence of "Candidatus Phycosocius bacilliformis," an Alphaproteobacterial Ectosymbiont of the Hydrocarbon-Producing Green Alga Botryococcus braunii.</title>
        <authorList>
            <person name="Tanabe Y."/>
            <person name="Yamaguchi H."/>
            <person name="Watanabe M.M."/>
        </authorList>
    </citation>
    <scope>NUCLEOTIDE SEQUENCE [LARGE SCALE GENOMIC DNA]</scope>
    <source>
        <strain evidence="11 12">BOTRYCO-2</strain>
    </source>
</reference>
<comment type="catalytic activity">
    <reaction evidence="9">
        <text>a 5'-end NAD(+)-phospho-ribonucleoside in mRNA + H2O = a 5'-end phospho-adenosine-phospho-ribonucleoside in mRNA + beta-nicotinamide D-ribonucleotide + 2 H(+)</text>
        <dbReference type="Rhea" id="RHEA:60876"/>
        <dbReference type="Rhea" id="RHEA-COMP:15698"/>
        <dbReference type="Rhea" id="RHEA-COMP:15719"/>
        <dbReference type="ChEBI" id="CHEBI:14649"/>
        <dbReference type="ChEBI" id="CHEBI:15377"/>
        <dbReference type="ChEBI" id="CHEBI:15378"/>
        <dbReference type="ChEBI" id="CHEBI:144029"/>
        <dbReference type="ChEBI" id="CHEBI:144051"/>
    </reaction>
    <physiologicalReaction direction="left-to-right" evidence="9">
        <dbReference type="Rhea" id="RHEA:60877"/>
    </physiologicalReaction>
</comment>
<keyword evidence="12" id="KW-1185">Reference proteome</keyword>
<dbReference type="SUPFAM" id="SSF55811">
    <property type="entry name" value="Nudix"/>
    <property type="match status" value="1"/>
</dbReference>
<dbReference type="RefSeq" id="WP_192576159.1">
    <property type="nucleotide sequence ID" value="NZ_BFBR01000002.1"/>
</dbReference>
<organism evidence="11 12">
    <name type="scientific">Candidatus Phycosocius bacilliformis</name>
    <dbReference type="NCBI Taxonomy" id="1445552"/>
    <lineage>
        <taxon>Bacteria</taxon>
        <taxon>Pseudomonadati</taxon>
        <taxon>Pseudomonadota</taxon>
        <taxon>Alphaproteobacteria</taxon>
        <taxon>Caulobacterales</taxon>
        <taxon>Caulobacterales incertae sedis</taxon>
        <taxon>Candidatus Phycosocius</taxon>
    </lineage>
</organism>
<evidence type="ECO:0000256" key="8">
    <source>
        <dbReference type="ARBA" id="ARBA00023027"/>
    </source>
</evidence>
<dbReference type="PANTHER" id="PTHR42904:SF6">
    <property type="entry name" value="NAD-CAPPED RNA HYDROLASE NUDT12"/>
    <property type="match status" value="1"/>
</dbReference>
<dbReference type="PROSITE" id="PS51462">
    <property type="entry name" value="NUDIX"/>
    <property type="match status" value="1"/>
</dbReference>
<dbReference type="Gene3D" id="3.90.79.10">
    <property type="entry name" value="Nucleoside Triphosphate Pyrophosphohydrolase"/>
    <property type="match status" value="1"/>
</dbReference>
<evidence type="ECO:0000256" key="2">
    <source>
        <dbReference type="ARBA" id="ARBA00001947"/>
    </source>
</evidence>
<keyword evidence="6 11" id="KW-0378">Hydrolase</keyword>
<evidence type="ECO:0000256" key="1">
    <source>
        <dbReference type="ARBA" id="ARBA00001946"/>
    </source>
</evidence>
<gene>
    <name evidence="11" type="primary">nudC_2</name>
    <name evidence="11" type="ORF">PbB2_00865</name>
</gene>
<evidence type="ECO:0000256" key="9">
    <source>
        <dbReference type="ARBA" id="ARBA00023679"/>
    </source>
</evidence>
<dbReference type="InterPro" id="IPR050241">
    <property type="entry name" value="NAD-cap_RNA_hydrolase_NudC"/>
</dbReference>
<dbReference type="InterPro" id="IPR020084">
    <property type="entry name" value="NUDIX_hydrolase_CS"/>
</dbReference>
<comment type="cofactor">
    <cofactor evidence="1">
        <name>Mg(2+)</name>
        <dbReference type="ChEBI" id="CHEBI:18420"/>
    </cofactor>
</comment>